<feature type="transmembrane region" description="Helical" evidence="1">
    <location>
        <begin position="120"/>
        <end position="145"/>
    </location>
</feature>
<dbReference type="InterPro" id="IPR051784">
    <property type="entry name" value="Nod_factor_ABC_transporter"/>
</dbReference>
<reference evidence="2 3" key="1">
    <citation type="submission" date="2016-01" db="EMBL/GenBank/DDBJ databases">
        <title>Use of Whole Genome Sequencing to ascertain that Brevibacterium massiliense (Roux, Raoult 2009) is a later heterotypic synonym of Brevibacterium ravenspurgense (Mages 2008).</title>
        <authorList>
            <person name="Bernier A.-M."/>
            <person name="Burdz T."/>
            <person name="Huynh C."/>
            <person name="Pachecho A.L."/>
            <person name="Wiebe D."/>
            <person name="Bonner C."/>
            <person name="Bernard K."/>
        </authorList>
    </citation>
    <scope>NUCLEOTIDE SEQUENCE [LARGE SCALE GENOMIC DNA]</scope>
    <source>
        <strain evidence="2 3">CCUG56047</strain>
    </source>
</reference>
<proteinExistence type="predicted"/>
<evidence type="ECO:0000256" key="1">
    <source>
        <dbReference type="SAM" id="Phobius"/>
    </source>
</evidence>
<feature type="transmembrane region" description="Helical" evidence="1">
    <location>
        <begin position="235"/>
        <end position="256"/>
    </location>
</feature>
<dbReference type="AlphaFoldDB" id="A0A150H8H4"/>
<protein>
    <submittedName>
        <fullName evidence="2">ABC-2 family transporter protein</fullName>
    </submittedName>
</protein>
<dbReference type="PANTHER" id="PTHR43229">
    <property type="entry name" value="NODULATION PROTEIN J"/>
    <property type="match status" value="1"/>
</dbReference>
<keyword evidence="1" id="KW-0472">Membrane</keyword>
<dbReference type="PANTHER" id="PTHR43229:SF2">
    <property type="entry name" value="NODULATION PROTEIN J"/>
    <property type="match status" value="1"/>
</dbReference>
<feature type="transmembrane region" description="Helical" evidence="1">
    <location>
        <begin position="151"/>
        <end position="175"/>
    </location>
</feature>
<feature type="transmembrane region" description="Helical" evidence="1">
    <location>
        <begin position="74"/>
        <end position="99"/>
    </location>
</feature>
<accession>A0A150H8H4</accession>
<name>A0A150H8H4_9MICO</name>
<dbReference type="Proteomes" id="UP000243589">
    <property type="component" value="Unassembled WGS sequence"/>
</dbReference>
<keyword evidence="3" id="KW-1185">Reference proteome</keyword>
<dbReference type="PATRIC" id="fig|479117.4.peg.1181"/>
<organism evidence="2 3">
    <name type="scientific">Brevibacterium ravenspurgense</name>
    <dbReference type="NCBI Taxonomy" id="479117"/>
    <lineage>
        <taxon>Bacteria</taxon>
        <taxon>Bacillati</taxon>
        <taxon>Actinomycetota</taxon>
        <taxon>Actinomycetes</taxon>
        <taxon>Micrococcales</taxon>
        <taxon>Brevibacteriaceae</taxon>
        <taxon>Brevibacterium</taxon>
    </lineage>
</organism>
<keyword evidence="1" id="KW-0812">Transmembrane</keyword>
<evidence type="ECO:0000313" key="2">
    <source>
        <dbReference type="EMBL" id="KXZ58148.1"/>
    </source>
</evidence>
<dbReference type="EMBL" id="LQQC01000010">
    <property type="protein sequence ID" value="KXZ58148.1"/>
    <property type="molecule type" value="Genomic_DNA"/>
</dbReference>
<feature type="transmembrane region" description="Helical" evidence="1">
    <location>
        <begin position="182"/>
        <end position="202"/>
    </location>
</feature>
<sequence length="261" mass="26768">MSAHTPGTQSNELHQQPAPAFRRIAARAVFEAKAILGNGEQLILSIVLPLAILFTLSLTDILEVFGYTGSNHTAVALAGVLGVSIASNAFTGQAIATAFERRYGVLRHTATTPLGASGLVAGKIIAVLGVTVVQYALAFACAAFLGLDANINIAAVVISAVVGTAAFVGLGLLMAGTMRPEAVLAFANLLWAAMAGGGGLLIDHGGAWGAIVGFLPSGALGSALRSAIIDGRFDWMSLLVLAVWAVIAAAAARRWFSFDDR</sequence>
<feature type="transmembrane region" description="Helical" evidence="1">
    <location>
        <begin position="208"/>
        <end position="228"/>
    </location>
</feature>
<dbReference type="GO" id="GO:0016020">
    <property type="term" value="C:membrane"/>
    <property type="evidence" value="ECO:0007669"/>
    <property type="project" value="UniProtKB-SubCell"/>
</dbReference>
<comment type="caution">
    <text evidence="2">The sequence shown here is derived from an EMBL/GenBank/DDBJ whole genome shotgun (WGS) entry which is preliminary data.</text>
</comment>
<dbReference type="RefSeq" id="WP_062021295.1">
    <property type="nucleotide sequence ID" value="NZ_LQQC01000010.1"/>
</dbReference>
<evidence type="ECO:0000313" key="3">
    <source>
        <dbReference type="Proteomes" id="UP000243589"/>
    </source>
</evidence>
<keyword evidence="1" id="KW-1133">Transmembrane helix</keyword>
<dbReference type="GO" id="GO:0140359">
    <property type="term" value="F:ABC-type transporter activity"/>
    <property type="evidence" value="ECO:0007669"/>
    <property type="project" value="InterPro"/>
</dbReference>
<gene>
    <name evidence="2" type="ORF">Bravens_01185</name>
</gene>
<feature type="transmembrane region" description="Helical" evidence="1">
    <location>
        <begin position="42"/>
        <end position="62"/>
    </location>
</feature>